<dbReference type="InterPro" id="IPR015797">
    <property type="entry name" value="NUDIX_hydrolase-like_dom_sf"/>
</dbReference>
<dbReference type="SUPFAM" id="SSF55811">
    <property type="entry name" value="Nudix"/>
    <property type="match status" value="1"/>
</dbReference>
<dbReference type="PANTHER" id="PTHR10885:SF0">
    <property type="entry name" value="ISOPENTENYL-DIPHOSPHATE DELTA-ISOMERASE"/>
    <property type="match status" value="1"/>
</dbReference>
<dbReference type="Proteomes" id="UP000033066">
    <property type="component" value="Chromosome"/>
</dbReference>
<dbReference type="InterPro" id="IPR048160">
    <property type="entry name" value="Prenyl-diphosphate_PPase"/>
</dbReference>
<dbReference type="PATRIC" id="fig|1434107.4.peg.442"/>
<sequence length="173" mass="20228">MTELITEVDKNDNYLRLREREEFYSGMHIHRAAQLILLNPENKMLIQKRSPQKRWFPSRYTYSVSGTVANESYEACMEREMLEEIGISVPFRKLFKISCIVENKGAFHTVFSGLCSEKTASLIRPDPEEAVSVEWIELDELHKAVKIEPEKYTPSLRAGILKIFQEGYEKYIF</sequence>
<dbReference type="NCBIfam" id="NF041653">
    <property type="entry name" value="Nud_hyd_Meth"/>
    <property type="match status" value="1"/>
</dbReference>
<keyword evidence="3" id="KW-1185">Reference proteome</keyword>
<feature type="domain" description="Nudix hydrolase" evidence="1">
    <location>
        <begin position="28"/>
        <end position="158"/>
    </location>
</feature>
<evidence type="ECO:0000313" key="3">
    <source>
        <dbReference type="Proteomes" id="UP000033066"/>
    </source>
</evidence>
<evidence type="ECO:0000313" key="2">
    <source>
        <dbReference type="EMBL" id="AKB80913.1"/>
    </source>
</evidence>
<name>A0A0E3SKB0_METBA</name>
<dbReference type="EMBL" id="CP009517">
    <property type="protein sequence ID" value="AKB80913.1"/>
    <property type="molecule type" value="Genomic_DNA"/>
</dbReference>
<evidence type="ECO:0000259" key="1">
    <source>
        <dbReference type="PROSITE" id="PS51462"/>
    </source>
</evidence>
<dbReference type="PANTHER" id="PTHR10885">
    <property type="entry name" value="ISOPENTENYL-DIPHOSPHATE DELTA-ISOMERASE"/>
    <property type="match status" value="1"/>
</dbReference>
<proteinExistence type="predicted"/>
<dbReference type="GeneID" id="24787788"/>
<organism evidence="2 3">
    <name type="scientific">Methanosarcina barkeri 3</name>
    <dbReference type="NCBI Taxonomy" id="1434107"/>
    <lineage>
        <taxon>Archaea</taxon>
        <taxon>Methanobacteriati</taxon>
        <taxon>Methanobacteriota</taxon>
        <taxon>Stenosarchaea group</taxon>
        <taxon>Methanomicrobia</taxon>
        <taxon>Methanosarcinales</taxon>
        <taxon>Methanosarcinaceae</taxon>
        <taxon>Methanosarcina</taxon>
    </lineage>
</organism>
<dbReference type="KEGG" id="mbak:MSBR3_0335"/>
<accession>A0A0E3SKB0</accession>
<reference evidence="2" key="1">
    <citation type="submission" date="2014-07" db="EMBL/GenBank/DDBJ databases">
        <title>Methanogenic archaea and the global carbon cycle.</title>
        <authorList>
            <person name="Henriksen J.R."/>
            <person name="Luke J."/>
            <person name="Reinhart S."/>
            <person name="Benedict M.N."/>
            <person name="Youngblut N.D."/>
            <person name="Metcalf M.E."/>
            <person name="Whitaker R.J."/>
            <person name="Metcalf W.W."/>
        </authorList>
    </citation>
    <scope>NUCLEOTIDE SEQUENCE [LARGE SCALE GENOMIC DNA]</scope>
    <source>
        <strain evidence="2">3</strain>
    </source>
</reference>
<dbReference type="Pfam" id="PF00293">
    <property type="entry name" value="NUDIX"/>
    <property type="match status" value="1"/>
</dbReference>
<dbReference type="HOGENOM" id="CLU_131901_0_0_2"/>
<dbReference type="AlphaFoldDB" id="A0A0E3SKB0"/>
<dbReference type="RefSeq" id="WP_048106055.1">
    <property type="nucleotide sequence ID" value="NZ_CP009517.1"/>
</dbReference>
<protein>
    <submittedName>
        <fullName evidence="2">MutT protein</fullName>
    </submittedName>
</protein>
<dbReference type="Gene3D" id="3.90.79.10">
    <property type="entry name" value="Nucleoside Triphosphate Pyrophosphohydrolase"/>
    <property type="match status" value="1"/>
</dbReference>
<dbReference type="GO" id="GO:0003824">
    <property type="term" value="F:catalytic activity"/>
    <property type="evidence" value="ECO:0007669"/>
    <property type="project" value="UniProtKB-ARBA"/>
</dbReference>
<dbReference type="InterPro" id="IPR000086">
    <property type="entry name" value="NUDIX_hydrolase_dom"/>
</dbReference>
<dbReference type="PROSITE" id="PS51462">
    <property type="entry name" value="NUDIX"/>
    <property type="match status" value="1"/>
</dbReference>
<dbReference type="STRING" id="1434107.MSBR3_0335"/>
<gene>
    <name evidence="2" type="ORF">MSBR3_0335</name>
</gene>